<gene>
    <name evidence="1" type="ORF">BA195_10375</name>
</gene>
<name>A0A1B9XYG5_9FLAO</name>
<dbReference type="EMBL" id="MAKX01000013">
    <property type="protein sequence ID" value="OCK42572.1"/>
    <property type="molecule type" value="Genomic_DNA"/>
</dbReference>
<keyword evidence="2" id="KW-1185">Reference proteome</keyword>
<accession>A0A1B9XYG5</accession>
<evidence type="ECO:0000313" key="1">
    <source>
        <dbReference type="EMBL" id="OCK42572.1"/>
    </source>
</evidence>
<sequence length="70" mass="8134">MFFLSKEAQLSEIILGTNETTLSGDLQGNDVNTINLASNYGNTTRNTDNSYRIICYTNRRKFTVRWFNYK</sequence>
<reference evidence="1 2" key="1">
    <citation type="submission" date="2016-06" db="EMBL/GenBank/DDBJ databases">
        <title>Draft Genome Sequence of Tenacibaculum soleae UCD-KL19.</title>
        <authorList>
            <person name="Eisen J.A."/>
            <person name="Coil D.A."/>
            <person name="Lujan K.M."/>
        </authorList>
    </citation>
    <scope>NUCLEOTIDE SEQUENCE [LARGE SCALE GENOMIC DNA]</scope>
    <source>
        <strain evidence="1 2">UCD-KL19</strain>
    </source>
</reference>
<comment type="caution">
    <text evidence="1">The sequence shown here is derived from an EMBL/GenBank/DDBJ whole genome shotgun (WGS) entry which is preliminary data.</text>
</comment>
<organism evidence="1 2">
    <name type="scientific">Tenacibaculum soleae</name>
    <dbReference type="NCBI Taxonomy" id="447689"/>
    <lineage>
        <taxon>Bacteria</taxon>
        <taxon>Pseudomonadati</taxon>
        <taxon>Bacteroidota</taxon>
        <taxon>Flavobacteriia</taxon>
        <taxon>Flavobacteriales</taxon>
        <taxon>Flavobacteriaceae</taxon>
        <taxon>Tenacibaculum</taxon>
    </lineage>
</organism>
<evidence type="ECO:0000313" key="2">
    <source>
        <dbReference type="Proteomes" id="UP000093186"/>
    </source>
</evidence>
<dbReference type="Proteomes" id="UP000093186">
    <property type="component" value="Unassembled WGS sequence"/>
</dbReference>
<proteinExistence type="predicted"/>
<protein>
    <submittedName>
        <fullName evidence="1">Uncharacterized protein</fullName>
    </submittedName>
</protein>
<dbReference type="AlphaFoldDB" id="A0A1B9XYG5"/>